<keyword evidence="6" id="KW-0411">Iron-sulfur</keyword>
<evidence type="ECO:0000259" key="7">
    <source>
        <dbReference type="PROSITE" id="PS51918"/>
    </source>
</evidence>
<keyword evidence="5" id="KW-0408">Iron</keyword>
<accession>C0C5J6</accession>
<dbReference type="CDD" id="cd01335">
    <property type="entry name" value="Radical_SAM"/>
    <property type="match status" value="1"/>
</dbReference>
<dbReference type="GO" id="GO:0043365">
    <property type="term" value="F:[formate-C-acetyltransferase]-activating enzyme activity"/>
    <property type="evidence" value="ECO:0007669"/>
    <property type="project" value="UniProtKB-EC"/>
</dbReference>
<comment type="caution">
    <text evidence="8">The sequence shown here is derived from an EMBL/GenBank/DDBJ whole genome shotgun (WGS) entry which is preliminary data.</text>
</comment>
<dbReference type="SFLD" id="SFLDS00029">
    <property type="entry name" value="Radical_SAM"/>
    <property type="match status" value="1"/>
</dbReference>
<dbReference type="GO" id="GO:0046872">
    <property type="term" value="F:metal ion binding"/>
    <property type="evidence" value="ECO:0007669"/>
    <property type="project" value="UniProtKB-KW"/>
</dbReference>
<dbReference type="SUPFAM" id="SSF102114">
    <property type="entry name" value="Radical SAM enzymes"/>
    <property type="match status" value="1"/>
</dbReference>
<evidence type="ECO:0000256" key="5">
    <source>
        <dbReference type="ARBA" id="ARBA00023004"/>
    </source>
</evidence>
<protein>
    <submittedName>
        <fullName evidence="8">Pyruvate formate-lyase 1-activating enzyme</fullName>
        <ecNumber evidence="8">1.97.1.4</ecNumber>
    </submittedName>
</protein>
<dbReference type="PANTHER" id="PTHR30352:SF4">
    <property type="entry name" value="PYRUVATE FORMATE-LYASE 2-ACTIVATING ENZYME"/>
    <property type="match status" value="1"/>
</dbReference>
<evidence type="ECO:0000256" key="3">
    <source>
        <dbReference type="ARBA" id="ARBA00022691"/>
    </source>
</evidence>
<dbReference type="InterPro" id="IPR012839">
    <property type="entry name" value="Organic_radical_activase"/>
</dbReference>
<dbReference type="PANTHER" id="PTHR30352">
    <property type="entry name" value="PYRUVATE FORMATE-LYASE-ACTIVATING ENZYME"/>
    <property type="match status" value="1"/>
</dbReference>
<evidence type="ECO:0000256" key="6">
    <source>
        <dbReference type="ARBA" id="ARBA00023014"/>
    </source>
</evidence>
<dbReference type="GO" id="GO:0051539">
    <property type="term" value="F:4 iron, 4 sulfur cluster binding"/>
    <property type="evidence" value="ECO:0007669"/>
    <property type="project" value="UniProtKB-KW"/>
</dbReference>
<dbReference type="EMBL" id="ABYI02000041">
    <property type="protein sequence ID" value="EEG72380.1"/>
    <property type="molecule type" value="Genomic_DNA"/>
</dbReference>
<dbReference type="EC" id="1.97.1.4" evidence="8"/>
<feature type="domain" description="Radical SAM core" evidence="7">
    <location>
        <begin position="17"/>
        <end position="245"/>
    </location>
</feature>
<dbReference type="PROSITE" id="PS51918">
    <property type="entry name" value="RADICAL_SAM"/>
    <property type="match status" value="1"/>
</dbReference>
<keyword evidence="8" id="KW-0560">Oxidoreductase</keyword>
<reference evidence="8" key="2">
    <citation type="submission" date="2013-06" db="EMBL/GenBank/DDBJ databases">
        <title>Draft genome sequence of Clostridium hylemonae (DSM 15053).</title>
        <authorList>
            <person name="Sudarsanam P."/>
            <person name="Ley R."/>
            <person name="Guruge J."/>
            <person name="Turnbaugh P.J."/>
            <person name="Mahowald M."/>
            <person name="Liep D."/>
            <person name="Gordon J."/>
        </authorList>
    </citation>
    <scope>NUCLEOTIDE SEQUENCE</scope>
    <source>
        <strain evidence="8">DSM 15053</strain>
    </source>
</reference>
<keyword evidence="2" id="KW-0004">4Fe-4S</keyword>
<dbReference type="AlphaFoldDB" id="C0C5J6"/>
<evidence type="ECO:0000256" key="4">
    <source>
        <dbReference type="ARBA" id="ARBA00022723"/>
    </source>
</evidence>
<proteinExistence type="predicted"/>
<dbReference type="RefSeq" id="WP_006444727.1">
    <property type="nucleotide sequence ID" value="NZ_CP036524.1"/>
</dbReference>
<evidence type="ECO:0000313" key="9">
    <source>
        <dbReference type="Proteomes" id="UP000004893"/>
    </source>
</evidence>
<dbReference type="Pfam" id="PF04055">
    <property type="entry name" value="Radical_SAM"/>
    <property type="match status" value="1"/>
</dbReference>
<dbReference type="Gene3D" id="3.20.20.70">
    <property type="entry name" value="Aldolase class I"/>
    <property type="match status" value="1"/>
</dbReference>
<dbReference type="eggNOG" id="COG1180">
    <property type="taxonomic scope" value="Bacteria"/>
</dbReference>
<comment type="cofactor">
    <cofactor evidence="1">
        <name>[4Fe-4S] cluster</name>
        <dbReference type="ChEBI" id="CHEBI:49883"/>
    </cofactor>
</comment>
<dbReference type="Proteomes" id="UP000004893">
    <property type="component" value="Unassembled WGS sequence"/>
</dbReference>
<dbReference type="OrthoDB" id="9782387at2"/>
<dbReference type="InterPro" id="IPR007197">
    <property type="entry name" value="rSAM"/>
</dbReference>
<keyword evidence="9" id="KW-1185">Reference proteome</keyword>
<name>C0C5J6_9FIRM</name>
<keyword evidence="8" id="KW-0670">Pyruvate</keyword>
<dbReference type="InterPro" id="IPR058240">
    <property type="entry name" value="rSAM_sf"/>
</dbReference>
<reference evidence="8" key="1">
    <citation type="submission" date="2009-02" db="EMBL/GenBank/DDBJ databases">
        <authorList>
            <person name="Fulton L."/>
            <person name="Clifton S."/>
            <person name="Fulton B."/>
            <person name="Xu J."/>
            <person name="Minx P."/>
            <person name="Pepin K.H."/>
            <person name="Johnson M."/>
            <person name="Bhonagiri V."/>
            <person name="Nash W.E."/>
            <person name="Mardis E.R."/>
            <person name="Wilson R.K."/>
        </authorList>
    </citation>
    <scope>NUCLEOTIDE SEQUENCE [LARGE SCALE GENOMIC DNA]</scope>
    <source>
        <strain evidence="8">DSM 15053</strain>
    </source>
</reference>
<dbReference type="SFLD" id="SFLDG01066">
    <property type="entry name" value="organic_radical-activating_enz"/>
    <property type="match status" value="1"/>
</dbReference>
<dbReference type="PIRSF" id="PIRSF000371">
    <property type="entry name" value="PFL_act_enz"/>
    <property type="match status" value="1"/>
</dbReference>
<sequence>MGTRTGKVLRIEKSSIYDGEGLRTVVYVKGCPLRCQWCSTPESQLVECMMDYGYDATPESILKEIRKDEVFFFHSGGGVTISGGEVMLQSDFVRDILAGCKEDGLNTAIESSLFGSYEALEKLLPYLDTVFVDFKIEDEELHRKYTGVSNAGIKENIRRLNDSFKGNIHVRIPCIPTVNMTEENMEMTAVFFRNLKNINDIELLPYHRLGIETYRKLGKEYILSDVETPSDSDMKELASKLSAFDPGCRILIAGRGVNP</sequence>
<dbReference type="NCBIfam" id="TIGR02494">
    <property type="entry name" value="PFLE_PFLC"/>
    <property type="match status" value="1"/>
</dbReference>
<dbReference type="STRING" id="553973.CLOHYLEM_07383"/>
<dbReference type="HOGENOM" id="CLU_058969_0_0_9"/>
<dbReference type="InterPro" id="IPR034457">
    <property type="entry name" value="Organic_radical-activating"/>
</dbReference>
<keyword evidence="4" id="KW-0479">Metal-binding</keyword>
<organism evidence="8 9">
    <name type="scientific">[Clostridium] hylemonae DSM 15053</name>
    <dbReference type="NCBI Taxonomy" id="553973"/>
    <lineage>
        <taxon>Bacteria</taxon>
        <taxon>Bacillati</taxon>
        <taxon>Bacillota</taxon>
        <taxon>Clostridia</taxon>
        <taxon>Lachnospirales</taxon>
        <taxon>Lachnospiraceae</taxon>
    </lineage>
</organism>
<keyword evidence="3" id="KW-0949">S-adenosyl-L-methionine</keyword>
<gene>
    <name evidence="8" type="primary">act</name>
    <name evidence="8" type="ORF">CLOHYLEM_07383</name>
</gene>
<evidence type="ECO:0000256" key="2">
    <source>
        <dbReference type="ARBA" id="ARBA00022485"/>
    </source>
</evidence>
<evidence type="ECO:0000313" key="8">
    <source>
        <dbReference type="EMBL" id="EEG72380.1"/>
    </source>
</evidence>
<dbReference type="InterPro" id="IPR013785">
    <property type="entry name" value="Aldolase_TIM"/>
</dbReference>
<dbReference type="GO" id="GO:0016829">
    <property type="term" value="F:lyase activity"/>
    <property type="evidence" value="ECO:0007669"/>
    <property type="project" value="UniProtKB-KW"/>
</dbReference>
<evidence type="ECO:0000256" key="1">
    <source>
        <dbReference type="ARBA" id="ARBA00001966"/>
    </source>
</evidence>